<dbReference type="Proteomes" id="UP000187172">
    <property type="component" value="Unassembled WGS sequence"/>
</dbReference>
<sequence>MKKVIEGAVYNTQTAKKICEQRTNEANHGKGAYVDQLKQLYKTKNGNFFFFIKNNFPTYVDVNNDDLNPKFELMDVVEEKIKPVTYELAVQFASEVITYDPESKKGLGKFFPELIQNEETENKKIQKKIYISEKSSWYLEKMSKESKDTNSSFIEKLIIEEYRRLYKKGIMQGDPFFEMVDE</sequence>
<reference evidence="1 2" key="1">
    <citation type="submission" date="2016-11" db="EMBL/GenBank/DDBJ databases">
        <title>Paenibacillus species isolates.</title>
        <authorList>
            <person name="Beno S.M."/>
        </authorList>
    </citation>
    <scope>NUCLEOTIDE SEQUENCE [LARGE SCALE GENOMIC DNA]</scope>
    <source>
        <strain evidence="1 2">FSL R5-0378</strain>
    </source>
</reference>
<protein>
    <submittedName>
        <fullName evidence="1">Uncharacterized protein</fullName>
    </submittedName>
</protein>
<proteinExistence type="predicted"/>
<gene>
    <name evidence="1" type="ORF">BK138_30205</name>
</gene>
<keyword evidence="2" id="KW-1185">Reference proteome</keyword>
<evidence type="ECO:0000313" key="1">
    <source>
        <dbReference type="EMBL" id="OMF49465.1"/>
    </source>
</evidence>
<dbReference type="EMBL" id="MRTP01000014">
    <property type="protein sequence ID" value="OMF49465.1"/>
    <property type="molecule type" value="Genomic_DNA"/>
</dbReference>
<dbReference type="AlphaFoldDB" id="A0A1R1ECC5"/>
<accession>A0A1R1ECC5</accession>
<comment type="caution">
    <text evidence="1">The sequence shown here is derived from an EMBL/GenBank/DDBJ whole genome shotgun (WGS) entry which is preliminary data.</text>
</comment>
<dbReference type="RefSeq" id="WP_076175436.1">
    <property type="nucleotide sequence ID" value="NZ_MRTP01000014.1"/>
</dbReference>
<organism evidence="1 2">
    <name type="scientific">Paenibacillus rhizosphaerae</name>
    <dbReference type="NCBI Taxonomy" id="297318"/>
    <lineage>
        <taxon>Bacteria</taxon>
        <taxon>Bacillati</taxon>
        <taxon>Bacillota</taxon>
        <taxon>Bacilli</taxon>
        <taxon>Bacillales</taxon>
        <taxon>Paenibacillaceae</taxon>
        <taxon>Paenibacillus</taxon>
    </lineage>
</organism>
<evidence type="ECO:0000313" key="2">
    <source>
        <dbReference type="Proteomes" id="UP000187172"/>
    </source>
</evidence>
<name>A0A1R1ECC5_9BACL</name>